<feature type="chain" id="PRO_5044871081" evidence="2">
    <location>
        <begin position="26"/>
        <end position="384"/>
    </location>
</feature>
<dbReference type="EMBL" id="JBICBT010001046">
    <property type="protein sequence ID" value="KAL3086272.1"/>
    <property type="molecule type" value="Genomic_DNA"/>
</dbReference>
<dbReference type="SMART" id="SM00564">
    <property type="entry name" value="PQQ"/>
    <property type="match status" value="3"/>
</dbReference>
<feature type="region of interest" description="Disordered" evidence="1">
    <location>
        <begin position="302"/>
        <end position="371"/>
    </location>
</feature>
<sequence>MLLLASWLLLLPIFLIVQPAPNVSAWTTVAPTSNIYSTDKVAEQRPAAAADTLLLVSTIDGYMNAIDAHTGAHKWRFHEGPLLSSPVSIQRGFTFIPNPRDGQLYLVVEGRLSKLPFTIPHLVRVSPCRSSDGVFYAGSKKDVWISIDPETGERSNTFSPTPQSSVCPANMPNAVHIGKTEYHIQMMDTKRRDRHWNATFVDYSSHLLPEDTKYPLQHFTSSVDGRVLTVDAQTGTVLWQKDFGSVIVNMYLLKGDGMHKLPSTAIGHETFDTSQCCARYSLLSSSDRHSLPFSSDHHSLLSSSDRHSLPSSSDRHSLPSSSDRHSLPSSSDRHSLPSSSDRHSLPSSSDRHSLPSSSDRHSLPSSSDRHSLPFFYRHSISASS</sequence>
<evidence type="ECO:0000256" key="2">
    <source>
        <dbReference type="SAM" id="SignalP"/>
    </source>
</evidence>
<protein>
    <submittedName>
        <fullName evidence="3">Uncharacterized protein</fullName>
    </submittedName>
</protein>
<dbReference type="Proteomes" id="UP001620626">
    <property type="component" value="Unassembled WGS sequence"/>
</dbReference>
<keyword evidence="2" id="KW-0732">Signal</keyword>
<name>A0ABD2J2E4_9BILA</name>
<accession>A0ABD2J2E4</accession>
<dbReference type="InterPro" id="IPR015943">
    <property type="entry name" value="WD40/YVTN_repeat-like_dom_sf"/>
</dbReference>
<reference evidence="3 4" key="1">
    <citation type="submission" date="2024-10" db="EMBL/GenBank/DDBJ databases">
        <authorList>
            <person name="Kim D."/>
        </authorList>
    </citation>
    <scope>NUCLEOTIDE SEQUENCE [LARGE SCALE GENOMIC DNA]</scope>
    <source>
        <strain evidence="3">BH-2024</strain>
    </source>
</reference>
<organism evidence="3 4">
    <name type="scientific">Heterodera trifolii</name>
    <dbReference type="NCBI Taxonomy" id="157864"/>
    <lineage>
        <taxon>Eukaryota</taxon>
        <taxon>Metazoa</taxon>
        <taxon>Ecdysozoa</taxon>
        <taxon>Nematoda</taxon>
        <taxon>Chromadorea</taxon>
        <taxon>Rhabditida</taxon>
        <taxon>Tylenchina</taxon>
        <taxon>Tylenchomorpha</taxon>
        <taxon>Tylenchoidea</taxon>
        <taxon>Heteroderidae</taxon>
        <taxon>Heteroderinae</taxon>
        <taxon>Heterodera</taxon>
    </lineage>
</organism>
<proteinExistence type="predicted"/>
<evidence type="ECO:0000256" key="1">
    <source>
        <dbReference type="SAM" id="MobiDB-lite"/>
    </source>
</evidence>
<comment type="caution">
    <text evidence="3">The sequence shown here is derived from an EMBL/GenBank/DDBJ whole genome shotgun (WGS) entry which is preliminary data.</text>
</comment>
<gene>
    <name evidence="3" type="ORF">niasHT_040064</name>
</gene>
<dbReference type="Gene3D" id="2.130.10.10">
    <property type="entry name" value="YVTN repeat-like/Quinoprotein amine dehydrogenase"/>
    <property type="match status" value="1"/>
</dbReference>
<evidence type="ECO:0000313" key="4">
    <source>
        <dbReference type="Proteomes" id="UP001620626"/>
    </source>
</evidence>
<dbReference type="AlphaFoldDB" id="A0ABD2J2E4"/>
<keyword evidence="4" id="KW-1185">Reference proteome</keyword>
<dbReference type="SUPFAM" id="SSF50998">
    <property type="entry name" value="Quinoprotein alcohol dehydrogenase-like"/>
    <property type="match status" value="1"/>
</dbReference>
<dbReference type="InterPro" id="IPR018391">
    <property type="entry name" value="PQQ_b-propeller_rpt"/>
</dbReference>
<feature type="signal peptide" evidence="2">
    <location>
        <begin position="1"/>
        <end position="25"/>
    </location>
</feature>
<dbReference type="InterPro" id="IPR011047">
    <property type="entry name" value="Quinoprotein_ADH-like_sf"/>
</dbReference>
<evidence type="ECO:0000313" key="3">
    <source>
        <dbReference type="EMBL" id="KAL3086272.1"/>
    </source>
</evidence>